<keyword evidence="4" id="KW-0256">Endoplasmic reticulum</keyword>
<dbReference type="InterPro" id="IPR052374">
    <property type="entry name" value="SERAC1"/>
</dbReference>
<gene>
    <name evidence="8" type="ORF">PG986_002724</name>
</gene>
<reference evidence="8 9" key="1">
    <citation type="submission" date="2023-01" db="EMBL/GenBank/DDBJ databases">
        <title>Analysis of 21 Apiospora genomes using comparative genomics revels a genus with tremendous synthesis potential of carbohydrate active enzymes and secondary metabolites.</title>
        <authorList>
            <person name="Sorensen T."/>
        </authorList>
    </citation>
    <scope>NUCLEOTIDE SEQUENCE [LARGE SCALE GENOMIC DNA]</scope>
    <source>
        <strain evidence="8 9">CBS 24483</strain>
    </source>
</reference>
<comment type="subcellular location">
    <subcellularLocation>
        <location evidence="2">Endoplasmic reticulum</location>
    </subcellularLocation>
    <subcellularLocation>
        <location evidence="3">Membrane</location>
    </subcellularLocation>
    <subcellularLocation>
        <location evidence="1">Mitochondrion</location>
    </subcellularLocation>
</comment>
<evidence type="ECO:0000313" key="8">
    <source>
        <dbReference type="EMBL" id="KAK7961899.1"/>
    </source>
</evidence>
<dbReference type="RefSeq" id="XP_066704010.1">
    <property type="nucleotide sequence ID" value="XM_066838946.1"/>
</dbReference>
<sequence>MMTSNSIPSTGLSVVFDPGSEPVVDIVFVHGIQGHPVRTWTAARPCTPNHEQADDDAKPKKDNIIRRLVRGRKTSEIALGESGSRSQNVATLSGSACYWPKDLLPVDLPRASILTWGYDSMVTKGFKSADKSSLFTHAKNFLFALGRAAVPSRPIIFIAHSLGGIMVKEMLAHSDASENDKHQDIIASTIAILFFGTPHRGSRDLAGYGEVARKAASVLLDTNSALLDSGIENNRS</sequence>
<dbReference type="Proteomes" id="UP001391051">
    <property type="component" value="Unassembled WGS sequence"/>
</dbReference>
<proteinExistence type="predicted"/>
<evidence type="ECO:0000256" key="6">
    <source>
        <dbReference type="ARBA" id="ARBA00023136"/>
    </source>
</evidence>
<dbReference type="GeneID" id="92072008"/>
<evidence type="ECO:0000256" key="5">
    <source>
        <dbReference type="ARBA" id="ARBA00023128"/>
    </source>
</evidence>
<evidence type="ECO:0000256" key="3">
    <source>
        <dbReference type="ARBA" id="ARBA00004370"/>
    </source>
</evidence>
<comment type="caution">
    <text evidence="8">The sequence shown here is derived from an EMBL/GenBank/DDBJ whole genome shotgun (WGS) entry which is preliminary data.</text>
</comment>
<dbReference type="InterPro" id="IPR029058">
    <property type="entry name" value="AB_hydrolase_fold"/>
</dbReference>
<keyword evidence="6" id="KW-0472">Membrane</keyword>
<evidence type="ECO:0008006" key="10">
    <source>
        <dbReference type="Google" id="ProtNLM"/>
    </source>
</evidence>
<evidence type="ECO:0000313" key="9">
    <source>
        <dbReference type="Proteomes" id="UP001391051"/>
    </source>
</evidence>
<dbReference type="PANTHER" id="PTHR48182:SF2">
    <property type="entry name" value="PROTEIN SERAC1"/>
    <property type="match status" value="1"/>
</dbReference>
<dbReference type="SUPFAM" id="SSF53474">
    <property type="entry name" value="alpha/beta-Hydrolases"/>
    <property type="match status" value="1"/>
</dbReference>
<name>A0ABR1QPM9_9PEZI</name>
<protein>
    <recommendedName>
        <fullName evidence="10">DUF676 domain-containing protein</fullName>
    </recommendedName>
</protein>
<feature type="region of interest" description="Disordered" evidence="7">
    <location>
        <begin position="42"/>
        <end position="61"/>
    </location>
</feature>
<dbReference type="EMBL" id="JAQQWE010000002">
    <property type="protein sequence ID" value="KAK7961899.1"/>
    <property type="molecule type" value="Genomic_DNA"/>
</dbReference>
<evidence type="ECO:0000256" key="1">
    <source>
        <dbReference type="ARBA" id="ARBA00004173"/>
    </source>
</evidence>
<dbReference type="Gene3D" id="3.40.50.1820">
    <property type="entry name" value="alpha/beta hydrolase"/>
    <property type="match status" value="1"/>
</dbReference>
<dbReference type="PANTHER" id="PTHR48182">
    <property type="entry name" value="PROTEIN SERAC1"/>
    <property type="match status" value="1"/>
</dbReference>
<keyword evidence="9" id="KW-1185">Reference proteome</keyword>
<keyword evidence="5" id="KW-0496">Mitochondrion</keyword>
<evidence type="ECO:0000256" key="4">
    <source>
        <dbReference type="ARBA" id="ARBA00022824"/>
    </source>
</evidence>
<feature type="compositionally biased region" description="Basic and acidic residues" evidence="7">
    <location>
        <begin position="51"/>
        <end position="61"/>
    </location>
</feature>
<accession>A0ABR1QPM9</accession>
<evidence type="ECO:0000256" key="2">
    <source>
        <dbReference type="ARBA" id="ARBA00004240"/>
    </source>
</evidence>
<organism evidence="8 9">
    <name type="scientific">Apiospora aurea</name>
    <dbReference type="NCBI Taxonomy" id="335848"/>
    <lineage>
        <taxon>Eukaryota</taxon>
        <taxon>Fungi</taxon>
        <taxon>Dikarya</taxon>
        <taxon>Ascomycota</taxon>
        <taxon>Pezizomycotina</taxon>
        <taxon>Sordariomycetes</taxon>
        <taxon>Xylariomycetidae</taxon>
        <taxon>Amphisphaeriales</taxon>
        <taxon>Apiosporaceae</taxon>
        <taxon>Apiospora</taxon>
    </lineage>
</organism>
<evidence type="ECO:0000256" key="7">
    <source>
        <dbReference type="SAM" id="MobiDB-lite"/>
    </source>
</evidence>